<dbReference type="InterPro" id="IPR000160">
    <property type="entry name" value="GGDEF_dom"/>
</dbReference>
<protein>
    <recommendedName>
        <fullName evidence="4">Diguanylate cyclase</fullName>
    </recommendedName>
</protein>
<evidence type="ECO:0000313" key="3">
    <source>
        <dbReference type="EMBL" id="ANY66094.1"/>
    </source>
</evidence>
<dbReference type="PANTHER" id="PTHR33121:SF79">
    <property type="entry name" value="CYCLIC DI-GMP PHOSPHODIESTERASE PDED-RELATED"/>
    <property type="match status" value="1"/>
</dbReference>
<gene>
    <name evidence="3" type="ORF">BBD42_06205</name>
</gene>
<dbReference type="GO" id="GO:0071111">
    <property type="term" value="F:cyclic-guanylate-specific phosphodiesterase activity"/>
    <property type="evidence" value="ECO:0007669"/>
    <property type="project" value="InterPro"/>
</dbReference>
<sequence length="430" mass="47896">MKEQVIALWPAKLNACRELGRMLLQVQNASHKLAAVLVQLDHFYRIIGARGMDYGSEVIQQIEERLVAAGADQAAIWQMSDSTFLVAVELDASQADGYSLLERFKRTVQQPVGFGSDRYHLTASIGVSLFPQDGATSEQLICYAETALYSGVLKGEGQISYYSRAETEQINRHFELEAAIRTALYKGQFHLNYQPIYQVETGKLRGFEVLLRWNHPELGNIQPAEFIPFAEKNGMILPIGAWVIKQACRKLGSLPDQAALVMSVNISPTELADCAYADMVLNTLEETGISPQRLQLEIKEGYNYAKCEPSIKALTRLHASGVLIALDDFGSMHSSLANLQLLPIHALKLDRSFVREIDKEGAEHHIVEAMIGLLHKLGISVIAEGVEYVKQYELLRGWGCDYMQGYLLGQPAQPDMLDLSMIRKPERTGA</sequence>
<dbReference type="NCBIfam" id="TIGR00254">
    <property type="entry name" value="GGDEF"/>
    <property type="match status" value="1"/>
</dbReference>
<dbReference type="RefSeq" id="WP_172455415.1">
    <property type="nucleotide sequence ID" value="NZ_CP016808.1"/>
</dbReference>
<dbReference type="Pfam" id="PF00990">
    <property type="entry name" value="GGDEF"/>
    <property type="match status" value="1"/>
</dbReference>
<dbReference type="Gene3D" id="3.30.70.270">
    <property type="match status" value="1"/>
</dbReference>
<accession>A0A1B2DEF5</accession>
<evidence type="ECO:0008006" key="4">
    <source>
        <dbReference type="Google" id="ProtNLM"/>
    </source>
</evidence>
<proteinExistence type="predicted"/>
<dbReference type="PROSITE" id="PS50887">
    <property type="entry name" value="GGDEF"/>
    <property type="match status" value="1"/>
</dbReference>
<organism evidence="3">
    <name type="scientific">Paenibacillus sp. BIHB 4019</name>
    <dbReference type="NCBI Taxonomy" id="1870819"/>
    <lineage>
        <taxon>Bacteria</taxon>
        <taxon>Bacillati</taxon>
        <taxon>Bacillota</taxon>
        <taxon>Bacilli</taxon>
        <taxon>Bacillales</taxon>
        <taxon>Paenibacillaceae</taxon>
        <taxon>Paenibacillus</taxon>
    </lineage>
</organism>
<reference evidence="3" key="1">
    <citation type="submission" date="2016-08" db="EMBL/GenBank/DDBJ databases">
        <title>Complete Genome Seqeunce of Paenibacillus sp. BIHB 4019 from tea rhizoplane.</title>
        <authorList>
            <person name="Thakur R."/>
            <person name="Swarnkar M.K."/>
            <person name="Gulati A."/>
        </authorList>
    </citation>
    <scope>NUCLEOTIDE SEQUENCE [LARGE SCALE GENOMIC DNA]</scope>
    <source>
        <strain evidence="3">BIHB4019</strain>
    </source>
</reference>
<dbReference type="AlphaFoldDB" id="A0A1B2DEF5"/>
<dbReference type="PANTHER" id="PTHR33121">
    <property type="entry name" value="CYCLIC DI-GMP PHOSPHODIESTERASE PDEF"/>
    <property type="match status" value="1"/>
</dbReference>
<name>A0A1B2DEF5_9BACL</name>
<dbReference type="InterPro" id="IPR035919">
    <property type="entry name" value="EAL_sf"/>
</dbReference>
<dbReference type="EMBL" id="CP016808">
    <property type="protein sequence ID" value="ANY66094.1"/>
    <property type="molecule type" value="Genomic_DNA"/>
</dbReference>
<dbReference type="InterPro" id="IPR029787">
    <property type="entry name" value="Nucleotide_cyclase"/>
</dbReference>
<dbReference type="SMART" id="SM00267">
    <property type="entry name" value="GGDEF"/>
    <property type="match status" value="1"/>
</dbReference>
<dbReference type="InterPro" id="IPR043128">
    <property type="entry name" value="Rev_trsase/Diguanyl_cyclase"/>
</dbReference>
<dbReference type="Pfam" id="PF00563">
    <property type="entry name" value="EAL"/>
    <property type="match status" value="1"/>
</dbReference>
<evidence type="ECO:0000259" key="1">
    <source>
        <dbReference type="PROSITE" id="PS50883"/>
    </source>
</evidence>
<feature type="domain" description="GGDEF" evidence="2">
    <location>
        <begin position="31"/>
        <end position="164"/>
    </location>
</feature>
<dbReference type="SUPFAM" id="SSF141868">
    <property type="entry name" value="EAL domain-like"/>
    <property type="match status" value="1"/>
</dbReference>
<dbReference type="InterPro" id="IPR001633">
    <property type="entry name" value="EAL_dom"/>
</dbReference>
<dbReference type="Gene3D" id="3.20.20.450">
    <property type="entry name" value="EAL domain"/>
    <property type="match status" value="1"/>
</dbReference>
<dbReference type="SMART" id="SM00052">
    <property type="entry name" value="EAL"/>
    <property type="match status" value="1"/>
</dbReference>
<dbReference type="CDD" id="cd01948">
    <property type="entry name" value="EAL"/>
    <property type="match status" value="1"/>
</dbReference>
<evidence type="ECO:0000259" key="2">
    <source>
        <dbReference type="PROSITE" id="PS50887"/>
    </source>
</evidence>
<dbReference type="SUPFAM" id="SSF55073">
    <property type="entry name" value="Nucleotide cyclase"/>
    <property type="match status" value="1"/>
</dbReference>
<feature type="domain" description="EAL" evidence="1">
    <location>
        <begin position="173"/>
        <end position="425"/>
    </location>
</feature>
<dbReference type="PROSITE" id="PS50883">
    <property type="entry name" value="EAL"/>
    <property type="match status" value="1"/>
</dbReference>
<dbReference type="InterPro" id="IPR050706">
    <property type="entry name" value="Cyclic-di-GMP_PDE-like"/>
</dbReference>